<dbReference type="SUPFAM" id="SSF103481">
    <property type="entry name" value="Multidrug resistance efflux transporter EmrE"/>
    <property type="match status" value="2"/>
</dbReference>
<dbReference type="InterPro" id="IPR000620">
    <property type="entry name" value="EamA_dom"/>
</dbReference>
<evidence type="ECO:0000256" key="4">
    <source>
        <dbReference type="ARBA" id="ARBA00023136"/>
    </source>
</evidence>
<protein>
    <submittedName>
        <fullName evidence="7">Membrane protein</fullName>
    </submittedName>
</protein>
<evidence type="ECO:0000313" key="7">
    <source>
        <dbReference type="EMBL" id="KLD65743.1"/>
    </source>
</evidence>
<evidence type="ECO:0000256" key="2">
    <source>
        <dbReference type="ARBA" id="ARBA00022692"/>
    </source>
</evidence>
<dbReference type="PANTHER" id="PTHR32322:SF9">
    <property type="entry name" value="AMINO-ACID METABOLITE EFFLUX PUMP-RELATED"/>
    <property type="match status" value="1"/>
</dbReference>
<dbReference type="PATRIC" id="fig|1440762.4.peg.2455"/>
<feature type="transmembrane region" description="Helical" evidence="5">
    <location>
        <begin position="147"/>
        <end position="168"/>
    </location>
</feature>
<feature type="domain" description="EamA" evidence="6">
    <location>
        <begin position="9"/>
        <end position="135"/>
    </location>
</feature>
<comment type="subcellular location">
    <subcellularLocation>
        <location evidence="1">Membrane</location>
        <topology evidence="1">Multi-pass membrane protein</topology>
    </subcellularLocation>
</comment>
<feature type="transmembrane region" description="Helical" evidence="5">
    <location>
        <begin position="267"/>
        <end position="287"/>
    </location>
</feature>
<evidence type="ECO:0000256" key="5">
    <source>
        <dbReference type="SAM" id="Phobius"/>
    </source>
</evidence>
<keyword evidence="4 5" id="KW-0472">Membrane</keyword>
<proteinExistence type="predicted"/>
<evidence type="ECO:0000259" key="6">
    <source>
        <dbReference type="Pfam" id="PF00892"/>
    </source>
</evidence>
<comment type="caution">
    <text evidence="7">The sequence shown here is derived from an EMBL/GenBank/DDBJ whole genome shotgun (WGS) entry which is preliminary data.</text>
</comment>
<dbReference type="Pfam" id="PF00892">
    <property type="entry name" value="EamA"/>
    <property type="match status" value="2"/>
</dbReference>
<dbReference type="STRING" id="1440762.Y882_02200"/>
<accession>A0A0G9H828</accession>
<feature type="transmembrane region" description="Helical" evidence="5">
    <location>
        <begin position="124"/>
        <end position="141"/>
    </location>
</feature>
<dbReference type="GO" id="GO:0016020">
    <property type="term" value="C:membrane"/>
    <property type="evidence" value="ECO:0007669"/>
    <property type="project" value="UniProtKB-SubCell"/>
</dbReference>
<feature type="transmembrane region" description="Helical" evidence="5">
    <location>
        <begin position="33"/>
        <end position="51"/>
    </location>
</feature>
<dbReference type="OrthoDB" id="9810556at2"/>
<name>A0A0G9H828_9GAMM</name>
<evidence type="ECO:0000256" key="3">
    <source>
        <dbReference type="ARBA" id="ARBA00022989"/>
    </source>
</evidence>
<feature type="domain" description="EamA" evidence="6">
    <location>
        <begin position="150"/>
        <end position="284"/>
    </location>
</feature>
<gene>
    <name evidence="7" type="ORF">Y882_02200</name>
</gene>
<dbReference type="PANTHER" id="PTHR32322">
    <property type="entry name" value="INNER MEMBRANE TRANSPORTER"/>
    <property type="match status" value="1"/>
</dbReference>
<dbReference type="RefSeq" id="WP_046970262.1">
    <property type="nucleotide sequence ID" value="NZ_JPLA01000004.1"/>
</dbReference>
<keyword evidence="3 5" id="KW-1133">Transmembrane helix</keyword>
<dbReference type="Proteomes" id="UP000035481">
    <property type="component" value="Unassembled WGS sequence"/>
</dbReference>
<keyword evidence="2 5" id="KW-0812">Transmembrane</keyword>
<dbReference type="InterPro" id="IPR050638">
    <property type="entry name" value="AA-Vitamin_Transporters"/>
</dbReference>
<organism evidence="7 8">
    <name type="scientific">Dyella japonica DSM 16301</name>
    <dbReference type="NCBI Taxonomy" id="1440762"/>
    <lineage>
        <taxon>Bacteria</taxon>
        <taxon>Pseudomonadati</taxon>
        <taxon>Pseudomonadota</taxon>
        <taxon>Gammaproteobacteria</taxon>
        <taxon>Lysobacterales</taxon>
        <taxon>Rhodanobacteraceae</taxon>
        <taxon>Dyella</taxon>
    </lineage>
</organism>
<feature type="transmembrane region" description="Helical" evidence="5">
    <location>
        <begin position="63"/>
        <end position="84"/>
    </location>
</feature>
<dbReference type="InterPro" id="IPR037185">
    <property type="entry name" value="EmrE-like"/>
</dbReference>
<evidence type="ECO:0000256" key="1">
    <source>
        <dbReference type="ARBA" id="ARBA00004141"/>
    </source>
</evidence>
<feature type="transmembrane region" description="Helical" evidence="5">
    <location>
        <begin position="7"/>
        <end position="27"/>
    </location>
</feature>
<feature type="transmembrane region" description="Helical" evidence="5">
    <location>
        <begin position="180"/>
        <end position="203"/>
    </location>
</feature>
<sequence length="305" mass="31995">MKTSDITALVVLGALWGASFLFMRMGANEFGGMALAGMRAIGAAICSAPLLTRTRLTEMRTHWRDIAIVGIANSALPFVLFSFAAQSLPAGVSAISDAIAPLLVALSGWMLLGEKLSPMQASGLVIGFTGVVWLVAGTVGFGGGSHAMGWAMAACLGANVCYTFGAHYSHRRLRSGVTPLSVATGSQLAAAVLLLPFTVWMWPTQTPGWTAWLAVLGLAALCTSLAYVLFYGLMARVGASRSMVVMFLIPVFGVVWGLVFLHEPVTLAMAGGCIVILLGVALTTGLLRLRRNRGPVSNEVVVEHS</sequence>
<reference evidence="7 8" key="1">
    <citation type="journal article" date="2015" name="Antonie Van Leeuwenhoek">
        <title>A phylogenomic and molecular marker based taxonomic framework for the order Xanthomonadales: proposal to transfer the families Algiphilaceae and Solimonadaceae to the order Nevskiales ord. nov. and to create a new family within the order Xanthomonadales, the family Rhodanobacteraceae fam. nov., containing the genus Rhodanobacter and its closest relatives.</title>
        <authorList>
            <person name="Naushad S."/>
            <person name="Adeolu M."/>
            <person name="Wong S."/>
            <person name="Sohail M."/>
            <person name="Schellhorn H.E."/>
            <person name="Gupta R.S."/>
        </authorList>
    </citation>
    <scope>NUCLEOTIDE SEQUENCE [LARGE SCALE GENOMIC DNA]</scope>
    <source>
        <strain evidence="7 8">DSM 16301</strain>
    </source>
</reference>
<feature type="transmembrane region" description="Helical" evidence="5">
    <location>
        <begin position="90"/>
        <end position="112"/>
    </location>
</feature>
<evidence type="ECO:0000313" key="8">
    <source>
        <dbReference type="Proteomes" id="UP000035481"/>
    </source>
</evidence>
<feature type="transmembrane region" description="Helical" evidence="5">
    <location>
        <begin position="243"/>
        <end position="261"/>
    </location>
</feature>
<dbReference type="Gene3D" id="1.10.3730.20">
    <property type="match status" value="1"/>
</dbReference>
<feature type="transmembrane region" description="Helical" evidence="5">
    <location>
        <begin position="209"/>
        <end position="231"/>
    </location>
</feature>
<dbReference type="EMBL" id="JPLA01000004">
    <property type="protein sequence ID" value="KLD65743.1"/>
    <property type="molecule type" value="Genomic_DNA"/>
</dbReference>
<dbReference type="AlphaFoldDB" id="A0A0G9H828"/>